<protein>
    <submittedName>
        <fullName evidence="2">Uncharacterized protein</fullName>
    </submittedName>
</protein>
<sequence length="75" mass="8680">MRSKATQTDIRKTSMLVQTEEYMFKNWMDEMAVESSEEEDEPPPPPGPPGHGPPRPKPLFSSAKKRRRLYIYNAD</sequence>
<evidence type="ECO:0000313" key="2">
    <source>
        <dbReference type="WBParaSite" id="ES5_v2.g8523.t1"/>
    </source>
</evidence>
<dbReference type="WBParaSite" id="ES5_v2.g8523.t1">
    <property type="protein sequence ID" value="ES5_v2.g8523.t1"/>
    <property type="gene ID" value="ES5_v2.g8523"/>
</dbReference>
<accession>A0AC34GUM2</accession>
<proteinExistence type="predicted"/>
<dbReference type="Proteomes" id="UP000887579">
    <property type="component" value="Unplaced"/>
</dbReference>
<reference evidence="2" key="1">
    <citation type="submission" date="2022-11" db="UniProtKB">
        <authorList>
            <consortium name="WormBaseParasite"/>
        </authorList>
    </citation>
    <scope>IDENTIFICATION</scope>
</reference>
<name>A0AC34GUM2_9BILA</name>
<organism evidence="1 2">
    <name type="scientific">Panagrolaimus sp. ES5</name>
    <dbReference type="NCBI Taxonomy" id="591445"/>
    <lineage>
        <taxon>Eukaryota</taxon>
        <taxon>Metazoa</taxon>
        <taxon>Ecdysozoa</taxon>
        <taxon>Nematoda</taxon>
        <taxon>Chromadorea</taxon>
        <taxon>Rhabditida</taxon>
        <taxon>Tylenchina</taxon>
        <taxon>Panagrolaimomorpha</taxon>
        <taxon>Panagrolaimoidea</taxon>
        <taxon>Panagrolaimidae</taxon>
        <taxon>Panagrolaimus</taxon>
    </lineage>
</organism>
<evidence type="ECO:0000313" key="1">
    <source>
        <dbReference type="Proteomes" id="UP000887579"/>
    </source>
</evidence>